<evidence type="ECO:0000313" key="1">
    <source>
        <dbReference type="EMBL" id="KDR65604.1"/>
    </source>
</evidence>
<proteinExistence type="predicted"/>
<dbReference type="STRING" id="685588.A0A067SCY9"/>
<name>A0A067SCY9_GALM3</name>
<accession>A0A067SCY9</accession>
<dbReference type="OrthoDB" id="3067373at2759"/>
<reference evidence="2" key="1">
    <citation type="journal article" date="2014" name="Proc. Natl. Acad. Sci. U.S.A.">
        <title>Extensive sampling of basidiomycete genomes demonstrates inadequacy of the white-rot/brown-rot paradigm for wood decay fungi.</title>
        <authorList>
            <person name="Riley R."/>
            <person name="Salamov A.A."/>
            <person name="Brown D.W."/>
            <person name="Nagy L.G."/>
            <person name="Floudas D."/>
            <person name="Held B.W."/>
            <person name="Levasseur A."/>
            <person name="Lombard V."/>
            <person name="Morin E."/>
            <person name="Otillar R."/>
            <person name="Lindquist E.A."/>
            <person name="Sun H."/>
            <person name="LaButti K.M."/>
            <person name="Schmutz J."/>
            <person name="Jabbour D."/>
            <person name="Luo H."/>
            <person name="Baker S.E."/>
            <person name="Pisabarro A.G."/>
            <person name="Walton J.D."/>
            <person name="Blanchette R.A."/>
            <person name="Henrissat B."/>
            <person name="Martin F."/>
            <person name="Cullen D."/>
            <person name="Hibbett D.S."/>
            <person name="Grigoriev I.V."/>
        </authorList>
    </citation>
    <scope>NUCLEOTIDE SEQUENCE [LARGE SCALE GENOMIC DNA]</scope>
    <source>
        <strain evidence="2">CBS 339.88</strain>
    </source>
</reference>
<sequence>MDQFYDIEATKTLLERIANERLPRRMQLQAFKTVEGIKQYCQISHDPIAKCWRLTEHVGDELEEAVLRFQGVLTTKTLPPIRSPFQIEPRQRVFFRQNVTITGLGTQASETAVQSIDDINEMFQRDLPQGSLEDWSPSLFDNYTAVDASNRYFTRRTDTSADQIIPFSNMVDPDGILDAAGGEHFVHTVDNRVEYYEMIQIGNEGISYNEINPLRFRIGDIVEAQVSFISVPMRDRRYKMLTVLRALTVLDMSPLRNAAIARNRYKNETITTTVVGTLKRKVGYSKDEVEETSEKIRRLHID</sequence>
<organism evidence="1 2">
    <name type="scientific">Galerina marginata (strain CBS 339.88)</name>
    <dbReference type="NCBI Taxonomy" id="685588"/>
    <lineage>
        <taxon>Eukaryota</taxon>
        <taxon>Fungi</taxon>
        <taxon>Dikarya</taxon>
        <taxon>Basidiomycota</taxon>
        <taxon>Agaricomycotina</taxon>
        <taxon>Agaricomycetes</taxon>
        <taxon>Agaricomycetidae</taxon>
        <taxon>Agaricales</taxon>
        <taxon>Agaricineae</taxon>
        <taxon>Strophariaceae</taxon>
        <taxon>Galerina</taxon>
    </lineage>
</organism>
<dbReference type="HOGENOM" id="CLU_067622_1_1_1"/>
<dbReference type="Proteomes" id="UP000027222">
    <property type="component" value="Unassembled WGS sequence"/>
</dbReference>
<keyword evidence="2" id="KW-1185">Reference proteome</keyword>
<protein>
    <submittedName>
        <fullName evidence="1">Uncharacterized protein</fullName>
    </submittedName>
</protein>
<dbReference type="EMBL" id="KL142439">
    <property type="protein sequence ID" value="KDR65604.1"/>
    <property type="molecule type" value="Genomic_DNA"/>
</dbReference>
<dbReference type="AlphaFoldDB" id="A0A067SCY9"/>
<evidence type="ECO:0000313" key="2">
    <source>
        <dbReference type="Proteomes" id="UP000027222"/>
    </source>
</evidence>
<gene>
    <name evidence="1" type="ORF">GALMADRAFT_148561</name>
</gene>